<evidence type="ECO:0000313" key="3">
    <source>
        <dbReference type="EMBL" id="MYR32654.1"/>
    </source>
</evidence>
<protein>
    <recommendedName>
        <fullName evidence="5">PQQ enzyme repeat family protein</fullName>
    </recommendedName>
</protein>
<evidence type="ECO:0000256" key="1">
    <source>
        <dbReference type="SAM" id="MobiDB-lite"/>
    </source>
</evidence>
<dbReference type="RefSeq" id="WP_161110834.1">
    <property type="nucleotide sequence ID" value="NZ_WWHY01000001.1"/>
</dbReference>
<reference evidence="3 4" key="1">
    <citation type="journal article" date="2019" name="Nat. Commun.">
        <title>The antimicrobial potential of Streptomyces from insect microbiomes.</title>
        <authorList>
            <person name="Chevrette M.G."/>
            <person name="Carlson C.M."/>
            <person name="Ortega H.E."/>
            <person name="Thomas C."/>
            <person name="Ananiev G.E."/>
            <person name="Barns K.J."/>
            <person name="Book A.J."/>
            <person name="Cagnazzo J."/>
            <person name="Carlos C."/>
            <person name="Flanigan W."/>
            <person name="Grubbs K.J."/>
            <person name="Horn H.A."/>
            <person name="Hoffmann F.M."/>
            <person name="Klassen J.L."/>
            <person name="Knack J.J."/>
            <person name="Lewin G.R."/>
            <person name="McDonald B.R."/>
            <person name="Muller L."/>
            <person name="Melo W.G.P."/>
            <person name="Pinto-Tomas A.A."/>
            <person name="Schmitz A."/>
            <person name="Wendt-Pienkowski E."/>
            <person name="Wildman S."/>
            <person name="Zhao M."/>
            <person name="Zhang F."/>
            <person name="Bugni T.S."/>
            <person name="Andes D.R."/>
            <person name="Pupo M.T."/>
            <person name="Currie C.R."/>
        </authorList>
    </citation>
    <scope>NUCLEOTIDE SEQUENCE [LARGE SCALE GENOMIC DNA]</scope>
    <source>
        <strain evidence="3 4">SID5840</strain>
    </source>
</reference>
<dbReference type="Gene3D" id="2.130.10.10">
    <property type="entry name" value="YVTN repeat-like/Quinoprotein amine dehydrogenase"/>
    <property type="match status" value="1"/>
</dbReference>
<dbReference type="InterPro" id="IPR011047">
    <property type="entry name" value="Quinoprotein_ADH-like_sf"/>
</dbReference>
<organism evidence="3 4">
    <name type="scientific">Nocardiopsis alba</name>
    <dbReference type="NCBI Taxonomy" id="53437"/>
    <lineage>
        <taxon>Bacteria</taxon>
        <taxon>Bacillati</taxon>
        <taxon>Actinomycetota</taxon>
        <taxon>Actinomycetes</taxon>
        <taxon>Streptosporangiales</taxon>
        <taxon>Nocardiopsidaceae</taxon>
        <taxon>Nocardiopsis</taxon>
    </lineage>
</organism>
<dbReference type="InterPro" id="IPR018391">
    <property type="entry name" value="PQQ_b-propeller_rpt"/>
</dbReference>
<comment type="caution">
    <text evidence="3">The sequence shown here is derived from an EMBL/GenBank/DDBJ whole genome shotgun (WGS) entry which is preliminary data.</text>
</comment>
<evidence type="ECO:0000256" key="2">
    <source>
        <dbReference type="SAM" id="Phobius"/>
    </source>
</evidence>
<dbReference type="Proteomes" id="UP000467124">
    <property type="component" value="Unassembled WGS sequence"/>
</dbReference>
<dbReference type="SUPFAM" id="SSF50998">
    <property type="entry name" value="Quinoprotein alcohol dehydrogenase-like"/>
    <property type="match status" value="1"/>
</dbReference>
<evidence type="ECO:0000313" key="4">
    <source>
        <dbReference type="Proteomes" id="UP000467124"/>
    </source>
</evidence>
<keyword evidence="2" id="KW-1133">Transmembrane helix</keyword>
<proteinExistence type="predicted"/>
<feature type="compositionally biased region" description="Low complexity" evidence="1">
    <location>
        <begin position="132"/>
        <end position="144"/>
    </location>
</feature>
<dbReference type="SMART" id="SM00564">
    <property type="entry name" value="PQQ"/>
    <property type="match status" value="2"/>
</dbReference>
<dbReference type="AlphaFoldDB" id="A0A7K2IS78"/>
<keyword evidence="2" id="KW-0812">Transmembrane</keyword>
<sequence length="460" mass="49653">MIGSLLRSWWFRGAVIVLVVVLVGGWLVLRGDSRVRHEPLSGEWSSDGIPGTVTEQAWEWSDEEAVGFPTLSPLPSGVLVRLEDGVVALDGASGEERWSYRVEGTRVWTDVSASGERVHVLFPDEPQDRSENGAASEGSEGVAGRRVVLDGATGEVIGEHEEMLLDDVSELGVFDVDAATDAGLLSLPPEPRLDALLRSDVDGEELWLTEDLFSCGDSKVERTERPVVFPETVVVRAVCGSGETELTALNLDDGSVLWSMTGADEEFLVSDGGLRRIGGLLAVDEAGSVYEPEGGTRYAETVVIDPVSGEVVGEGVEERGDRFLVRTLETGYLLSGRTDEERVYNYELRGFDGETVAATGEYAVSTQAVSAYLLPLEESLLKLEPGRGTGDLLTVAPWAGETEPEQVALPRRLDTSLASQDREVTMDLLGEDRFLAVPGSVVMVERPEEDRGGVTVLGFR</sequence>
<feature type="transmembrane region" description="Helical" evidence="2">
    <location>
        <begin position="9"/>
        <end position="29"/>
    </location>
</feature>
<evidence type="ECO:0008006" key="5">
    <source>
        <dbReference type="Google" id="ProtNLM"/>
    </source>
</evidence>
<accession>A0A7K2IS78</accession>
<keyword evidence="2" id="KW-0472">Membrane</keyword>
<dbReference type="EMBL" id="WWHY01000001">
    <property type="protein sequence ID" value="MYR32654.1"/>
    <property type="molecule type" value="Genomic_DNA"/>
</dbReference>
<dbReference type="InterPro" id="IPR015943">
    <property type="entry name" value="WD40/YVTN_repeat-like_dom_sf"/>
</dbReference>
<gene>
    <name evidence="3" type="ORF">GTW20_10300</name>
</gene>
<feature type="region of interest" description="Disordered" evidence="1">
    <location>
        <begin position="122"/>
        <end position="145"/>
    </location>
</feature>
<name>A0A7K2IS78_9ACTN</name>